<dbReference type="Proteomes" id="UP001165541">
    <property type="component" value="Unassembled WGS sequence"/>
</dbReference>
<evidence type="ECO:0000313" key="4">
    <source>
        <dbReference type="Proteomes" id="UP001165541"/>
    </source>
</evidence>
<dbReference type="Gene3D" id="3.10.450.230">
    <property type="entry name" value="VirB8 protein"/>
    <property type="match status" value="1"/>
</dbReference>
<name>A0ABT0YUJ2_9BURK</name>
<protein>
    <submittedName>
        <fullName evidence="3">VirB8/TrbF family protein</fullName>
    </submittedName>
</protein>
<keyword evidence="1" id="KW-1133">Transmembrane helix</keyword>
<sequence length="288" mass="32047">MSLLTKSSASDAATQAISALRRAANKGKAAPTGTSLNGDEGMVPEAVIKKVRAHSRYDVMAAVTADRARWFMAFMMLGCITMLAAFGWYAADARFANNVRVAWVKLDPSGAYTVEFADQVRPAEFFQATLESKLSEFVQKRYRKSAATITNDYMFVGYFLSPQLAAQFLGKEDYNAARVAAELIECKRRCLEREVKVRVVQHRTRTPLRIPERSDSVLYDSMVFTTFTERKPDGSIADRRNAIVQISWRIKGKDEIAANKAALVANPLGLEILSLDLKEDPTPVSMED</sequence>
<comment type="caution">
    <text evidence="3">The sequence shown here is derived from an EMBL/GenBank/DDBJ whole genome shotgun (WGS) entry which is preliminary data.</text>
</comment>
<evidence type="ECO:0000313" key="3">
    <source>
        <dbReference type="EMBL" id="MCM5682416.1"/>
    </source>
</evidence>
<keyword evidence="1" id="KW-0812">Transmembrane</keyword>
<dbReference type="InterPro" id="IPR007430">
    <property type="entry name" value="VirB8"/>
</dbReference>
<keyword evidence="4" id="KW-1185">Reference proteome</keyword>
<dbReference type="Pfam" id="PF04335">
    <property type="entry name" value="VirB8"/>
    <property type="match status" value="1"/>
</dbReference>
<feature type="domain" description="Bacterial virulence protein VirB8" evidence="2">
    <location>
        <begin position="58"/>
        <end position="279"/>
    </location>
</feature>
<accession>A0ABT0YUJ2</accession>
<evidence type="ECO:0000259" key="2">
    <source>
        <dbReference type="Pfam" id="PF04335"/>
    </source>
</evidence>
<organism evidence="3 4">
    <name type="scientific">Caldimonas mangrovi</name>
    <dbReference type="NCBI Taxonomy" id="2944811"/>
    <lineage>
        <taxon>Bacteria</taxon>
        <taxon>Pseudomonadati</taxon>
        <taxon>Pseudomonadota</taxon>
        <taxon>Betaproteobacteria</taxon>
        <taxon>Burkholderiales</taxon>
        <taxon>Sphaerotilaceae</taxon>
        <taxon>Caldimonas</taxon>
    </lineage>
</organism>
<gene>
    <name evidence="3" type="ORF">M8A51_23050</name>
</gene>
<evidence type="ECO:0000256" key="1">
    <source>
        <dbReference type="SAM" id="Phobius"/>
    </source>
</evidence>
<keyword evidence="1" id="KW-0472">Membrane</keyword>
<reference evidence="3" key="1">
    <citation type="submission" date="2022-05" db="EMBL/GenBank/DDBJ databases">
        <title>Schlegelella sp. nov., isolated from mangrove soil.</title>
        <authorList>
            <person name="Liu Y."/>
            <person name="Ge X."/>
            <person name="Liu W."/>
        </authorList>
    </citation>
    <scope>NUCLEOTIDE SEQUENCE</scope>
    <source>
        <strain evidence="3">S2-27</strain>
    </source>
</reference>
<dbReference type="RefSeq" id="WP_251780893.1">
    <property type="nucleotide sequence ID" value="NZ_JAMKFE010000019.1"/>
</dbReference>
<feature type="transmembrane region" description="Helical" evidence="1">
    <location>
        <begin position="70"/>
        <end position="91"/>
    </location>
</feature>
<proteinExistence type="predicted"/>
<dbReference type="EMBL" id="JAMKFE010000019">
    <property type="protein sequence ID" value="MCM5682416.1"/>
    <property type="molecule type" value="Genomic_DNA"/>
</dbReference>